<dbReference type="Gene3D" id="3.30.2090.10">
    <property type="entry name" value="Multidrug efflux transporter AcrB TolC docking domain, DN and DC subdomains"/>
    <property type="match status" value="2"/>
</dbReference>
<gene>
    <name evidence="2" type="ORF">O9H85_12030</name>
</gene>
<dbReference type="SUPFAM" id="SSF82714">
    <property type="entry name" value="Multidrug efflux transporter AcrB TolC docking domain, DN and DC subdomains"/>
    <property type="match status" value="2"/>
</dbReference>
<name>A0ABT4Q8D3_9BACL</name>
<evidence type="ECO:0000256" key="1">
    <source>
        <dbReference type="SAM" id="Phobius"/>
    </source>
</evidence>
<keyword evidence="1" id="KW-1133">Transmembrane helix</keyword>
<dbReference type="Gene3D" id="1.20.1640.10">
    <property type="entry name" value="Multidrug efflux transporter AcrB transmembrane domain"/>
    <property type="match status" value="2"/>
</dbReference>
<accession>A0ABT4Q8D3</accession>
<feature type="transmembrane region" description="Helical" evidence="1">
    <location>
        <begin position="882"/>
        <end position="902"/>
    </location>
</feature>
<feature type="transmembrane region" description="Helical" evidence="1">
    <location>
        <begin position="854"/>
        <end position="875"/>
    </location>
</feature>
<dbReference type="EMBL" id="JAQAGZ010000007">
    <property type="protein sequence ID" value="MCZ8513139.1"/>
    <property type="molecule type" value="Genomic_DNA"/>
</dbReference>
<dbReference type="PANTHER" id="PTHR32063">
    <property type="match status" value="1"/>
</dbReference>
<organism evidence="2 3">
    <name type="scientific">Paenibacillus gyeongsangnamensis</name>
    <dbReference type="NCBI Taxonomy" id="3388067"/>
    <lineage>
        <taxon>Bacteria</taxon>
        <taxon>Bacillati</taxon>
        <taxon>Bacillota</taxon>
        <taxon>Bacilli</taxon>
        <taxon>Bacillales</taxon>
        <taxon>Paenibacillaceae</taxon>
        <taxon>Paenibacillus</taxon>
    </lineage>
</organism>
<evidence type="ECO:0000313" key="2">
    <source>
        <dbReference type="EMBL" id="MCZ8513139.1"/>
    </source>
</evidence>
<dbReference type="PANTHER" id="PTHR32063:SF18">
    <property type="entry name" value="CATION EFFLUX SYSTEM PROTEIN"/>
    <property type="match status" value="1"/>
</dbReference>
<feature type="transmembrane region" description="Helical" evidence="1">
    <location>
        <begin position="361"/>
        <end position="379"/>
    </location>
</feature>
<sequence length="1038" mass="114068">MIAKLMKYQKITLLFFFIFVLVGISSFTSLSQRENPEITVSTALVSTIYPGASPEKVEQLVTKPLEEKIREMDHIKNIDSTSSTNVSVITVEMEPGIDYKQSWDTLRQKVQSVQSKLPAEAHQPEVKDDLAKTAAQIIHLIVDRPEDLELLRPITKFWREQLRTVSGVNDVEIVGIPDKEVKVILDSDKLEAFRLPWSNVMQALQNAHDRSPIGNVNENNRDVYVQLTGEWESASDIADTVIYRPAGQGNTIKLQDVANVKIGTKKVEEQVFHNGKTAADVVIYPAKGQDIPSLQKRIDEKVSELQAQLPSKVKMVSLFTQKESVNKLFSDLTREMLIGIAAVLLVCSMGLTLGTAIMVALAIPVSIALGFIPIGMSSIDLNQITIVALVIVLGILVDDAIVVNDNIERRQSLGDSPSVASLEGSRDVAISIITATVATAAAFFPLFFLKDNIGDFIRPIPVVVSLTLTASMAMSLTIVPIFRKWTGERALRMGTAVRKKPPGLLGGPLQSLSVYYGKLIRRLLKKPLLTGMAALIIGTSSYALLPLLGVQYFPSAERDEFLLDVTMPVSSSFNQVSDMMQNLSAWANRQEGVRFVTAYAGRTAPKFYYAETVSTDTRIGQLFVKVDESRVHTGELVSNWRRQLKIMYPDIELLPRELEQGPPVGAPIAVKISGPELSELSVLSKQVQTILKGIPGTANVSDDVGEDMYTMDLQLDKNKARFYGVSEKDLSATVRLATEGVESAKLELDNESIPVTLYSGPDKSPSMKTVEGLLIPSQTGELYPIKEFVSLGSNRMITSVLHHNLVRTITVRAYTDGRLPADIVAELQNKVKQIQKPERYTFEYAGENEERNDAFVSIGKLSIVVVFLIFIIIAMQFYSLSVPFLVMTTVYLAMGGALIGLFVTGAPIGFMALMGFVSLAGIVVRNGIVLIEFIEHARQGGMELYDAIAESGLARLRPILLTSATAIGGLMPMAIMGGSLWRPMAVVIISGLIFSTLLTLFIVPSFYLKLAQWRDNRKKKRSGAVMESSPVQGQPVSR</sequence>
<dbReference type="InterPro" id="IPR027463">
    <property type="entry name" value="AcrB_DN_DC_subdom"/>
</dbReference>
<feature type="transmembrane region" description="Helical" evidence="1">
    <location>
        <begin position="908"/>
        <end position="934"/>
    </location>
</feature>
<feature type="transmembrane region" description="Helical" evidence="1">
    <location>
        <begin position="460"/>
        <end position="482"/>
    </location>
</feature>
<feature type="transmembrane region" description="Helical" evidence="1">
    <location>
        <begin position="336"/>
        <end position="354"/>
    </location>
</feature>
<dbReference type="Gene3D" id="3.30.70.1440">
    <property type="entry name" value="Multidrug efflux transporter AcrB pore domain"/>
    <property type="match status" value="1"/>
</dbReference>
<dbReference type="Gene3D" id="3.30.70.1320">
    <property type="entry name" value="Multidrug efflux transporter AcrB pore domain like"/>
    <property type="match status" value="1"/>
</dbReference>
<dbReference type="Pfam" id="PF00873">
    <property type="entry name" value="ACR_tran"/>
    <property type="match status" value="1"/>
</dbReference>
<feature type="transmembrane region" description="Helical" evidence="1">
    <location>
        <begin position="987"/>
        <end position="1010"/>
    </location>
</feature>
<dbReference type="InterPro" id="IPR001036">
    <property type="entry name" value="Acrflvin-R"/>
</dbReference>
<feature type="transmembrane region" description="Helical" evidence="1">
    <location>
        <begin position="528"/>
        <end position="553"/>
    </location>
</feature>
<comment type="caution">
    <text evidence="2">The sequence shown here is derived from an EMBL/GenBank/DDBJ whole genome shotgun (WGS) entry which is preliminary data.</text>
</comment>
<keyword evidence="1" id="KW-0472">Membrane</keyword>
<dbReference type="Proteomes" id="UP001527882">
    <property type="component" value="Unassembled WGS sequence"/>
</dbReference>
<dbReference type="RefSeq" id="WP_269881627.1">
    <property type="nucleotide sequence ID" value="NZ_JAQAGZ010000007.1"/>
</dbReference>
<dbReference type="Gene3D" id="3.30.70.1430">
    <property type="entry name" value="Multidrug efflux transporter AcrB pore domain"/>
    <property type="match status" value="2"/>
</dbReference>
<protein>
    <submittedName>
        <fullName evidence="2">Efflux RND transporter permease subunit</fullName>
    </submittedName>
</protein>
<feature type="transmembrane region" description="Helical" evidence="1">
    <location>
        <begin position="385"/>
        <end position="407"/>
    </location>
</feature>
<reference evidence="2 3" key="1">
    <citation type="submission" date="2022-12" db="EMBL/GenBank/DDBJ databases">
        <title>Draft genome sequence of Paenibacillus sp. dW9.</title>
        <authorList>
            <person name="Choi E.-W."/>
            <person name="Kim D.-U."/>
        </authorList>
    </citation>
    <scope>NUCLEOTIDE SEQUENCE [LARGE SCALE GENOMIC DNA]</scope>
    <source>
        <strain evidence="3">dW9</strain>
    </source>
</reference>
<proteinExistence type="predicted"/>
<evidence type="ECO:0000313" key="3">
    <source>
        <dbReference type="Proteomes" id="UP001527882"/>
    </source>
</evidence>
<feature type="transmembrane region" description="Helical" evidence="1">
    <location>
        <begin position="959"/>
        <end position="981"/>
    </location>
</feature>
<keyword evidence="1" id="KW-0812">Transmembrane</keyword>
<keyword evidence="3" id="KW-1185">Reference proteome</keyword>
<dbReference type="SUPFAM" id="SSF82866">
    <property type="entry name" value="Multidrug efflux transporter AcrB transmembrane domain"/>
    <property type="match status" value="2"/>
</dbReference>
<dbReference type="SUPFAM" id="SSF82693">
    <property type="entry name" value="Multidrug efflux transporter AcrB pore domain, PN1, PN2, PC1 and PC2 subdomains"/>
    <property type="match status" value="2"/>
</dbReference>
<dbReference type="PRINTS" id="PR00702">
    <property type="entry name" value="ACRIFLAVINRP"/>
</dbReference>
<feature type="transmembrane region" description="Helical" evidence="1">
    <location>
        <begin position="428"/>
        <end position="448"/>
    </location>
</feature>